<gene>
    <name evidence="1" type="ORF">TNCT_168621</name>
</gene>
<name>A0A8X6K5H0_TRICU</name>
<dbReference type="AlphaFoldDB" id="A0A8X6K5H0"/>
<reference evidence="1" key="1">
    <citation type="submission" date="2020-07" db="EMBL/GenBank/DDBJ databases">
        <title>Multicomponent nature underlies the extraordinary mechanical properties of spider dragline silk.</title>
        <authorList>
            <person name="Kono N."/>
            <person name="Nakamura H."/>
            <person name="Mori M."/>
            <person name="Yoshida Y."/>
            <person name="Ohtoshi R."/>
            <person name="Malay A.D."/>
            <person name="Moran D.A.P."/>
            <person name="Tomita M."/>
            <person name="Numata K."/>
            <person name="Arakawa K."/>
        </authorList>
    </citation>
    <scope>NUCLEOTIDE SEQUENCE</scope>
</reference>
<dbReference type="EMBL" id="BMAO01019673">
    <property type="protein sequence ID" value="GFR32046.1"/>
    <property type="molecule type" value="Genomic_DNA"/>
</dbReference>
<comment type="caution">
    <text evidence="1">The sequence shown here is derived from an EMBL/GenBank/DDBJ whole genome shotgun (WGS) entry which is preliminary data.</text>
</comment>
<accession>A0A8X6K5H0</accession>
<evidence type="ECO:0000313" key="2">
    <source>
        <dbReference type="Proteomes" id="UP000887116"/>
    </source>
</evidence>
<dbReference type="Proteomes" id="UP000887116">
    <property type="component" value="Unassembled WGS sequence"/>
</dbReference>
<organism evidence="1 2">
    <name type="scientific">Trichonephila clavata</name>
    <name type="common">Joro spider</name>
    <name type="synonym">Nephila clavata</name>
    <dbReference type="NCBI Taxonomy" id="2740835"/>
    <lineage>
        <taxon>Eukaryota</taxon>
        <taxon>Metazoa</taxon>
        <taxon>Ecdysozoa</taxon>
        <taxon>Arthropoda</taxon>
        <taxon>Chelicerata</taxon>
        <taxon>Arachnida</taxon>
        <taxon>Araneae</taxon>
        <taxon>Araneomorphae</taxon>
        <taxon>Entelegynae</taxon>
        <taxon>Araneoidea</taxon>
        <taxon>Nephilidae</taxon>
        <taxon>Trichonephila</taxon>
    </lineage>
</organism>
<proteinExistence type="predicted"/>
<dbReference type="OrthoDB" id="10017160at2759"/>
<sequence>MDMTTFPQPPYSSNTASVDFFLFQRIKRSLNETRHGKLEVVMEEHALLDERAVDTSALPILPPEKLHPFN</sequence>
<keyword evidence="2" id="KW-1185">Reference proteome</keyword>
<protein>
    <submittedName>
        <fullName evidence="1">Uncharacterized protein</fullName>
    </submittedName>
</protein>
<evidence type="ECO:0000313" key="1">
    <source>
        <dbReference type="EMBL" id="GFR32046.1"/>
    </source>
</evidence>